<dbReference type="EMBL" id="PGOL01000988">
    <property type="protein sequence ID" value="PKI62126.1"/>
    <property type="molecule type" value="Genomic_DNA"/>
</dbReference>
<evidence type="ECO:0000313" key="1">
    <source>
        <dbReference type="EMBL" id="PKI62126.1"/>
    </source>
</evidence>
<organism evidence="1 2">
    <name type="scientific">Punica granatum</name>
    <name type="common">Pomegranate</name>
    <dbReference type="NCBI Taxonomy" id="22663"/>
    <lineage>
        <taxon>Eukaryota</taxon>
        <taxon>Viridiplantae</taxon>
        <taxon>Streptophyta</taxon>
        <taxon>Embryophyta</taxon>
        <taxon>Tracheophyta</taxon>
        <taxon>Spermatophyta</taxon>
        <taxon>Magnoliopsida</taxon>
        <taxon>eudicotyledons</taxon>
        <taxon>Gunneridae</taxon>
        <taxon>Pentapetalae</taxon>
        <taxon>rosids</taxon>
        <taxon>malvids</taxon>
        <taxon>Myrtales</taxon>
        <taxon>Lythraceae</taxon>
        <taxon>Punica</taxon>
    </lineage>
</organism>
<comment type="caution">
    <text evidence="1">The sequence shown here is derived from an EMBL/GenBank/DDBJ whole genome shotgun (WGS) entry which is preliminary data.</text>
</comment>
<proteinExistence type="predicted"/>
<evidence type="ECO:0000313" key="2">
    <source>
        <dbReference type="Proteomes" id="UP000233551"/>
    </source>
</evidence>
<gene>
    <name evidence="1" type="ORF">CRG98_017499</name>
</gene>
<dbReference type="Proteomes" id="UP000233551">
    <property type="component" value="Unassembled WGS sequence"/>
</dbReference>
<keyword evidence="2" id="KW-1185">Reference proteome</keyword>
<reference evidence="1 2" key="1">
    <citation type="submission" date="2017-11" db="EMBL/GenBank/DDBJ databases">
        <title>De-novo sequencing of pomegranate (Punica granatum L.) genome.</title>
        <authorList>
            <person name="Akparov Z."/>
            <person name="Amiraslanov A."/>
            <person name="Hajiyeva S."/>
            <person name="Abbasov M."/>
            <person name="Kaur K."/>
            <person name="Hamwieh A."/>
            <person name="Solovyev V."/>
            <person name="Salamov A."/>
            <person name="Braich B."/>
            <person name="Kosarev P."/>
            <person name="Mahmoud A."/>
            <person name="Hajiyev E."/>
            <person name="Babayeva S."/>
            <person name="Izzatullayeva V."/>
            <person name="Mammadov A."/>
            <person name="Mammadov A."/>
            <person name="Sharifova S."/>
            <person name="Ojaghi J."/>
            <person name="Eynullazada K."/>
            <person name="Bayramov B."/>
            <person name="Abdulazimova A."/>
            <person name="Shahmuradov I."/>
        </authorList>
    </citation>
    <scope>NUCLEOTIDE SEQUENCE [LARGE SCALE GENOMIC DNA]</scope>
    <source>
        <strain evidence="2">cv. AG2017</strain>
        <tissue evidence="1">Leaf</tissue>
    </source>
</reference>
<protein>
    <submittedName>
        <fullName evidence="1">Uncharacterized protein</fullName>
    </submittedName>
</protein>
<accession>A0A2I0K344</accession>
<dbReference type="AlphaFoldDB" id="A0A2I0K344"/>
<name>A0A2I0K344_PUNGR</name>
<sequence>MENFATTLFLAFEMKICFSGRRIFCGCQLRRVLQLGRVSTCPRGIGWQGDGMWGPLEGTGETEFVTVVRPVDVGSWQMRFEWGLGGWVVSVTAPLGRS</sequence>